<proteinExistence type="predicted"/>
<name>A0A5N4ADM2_PHOPY</name>
<evidence type="ECO:0000313" key="2">
    <source>
        <dbReference type="Proteomes" id="UP000327044"/>
    </source>
</evidence>
<keyword evidence="2" id="KW-1185">Reference proteome</keyword>
<dbReference type="EMBL" id="VVIM01000008">
    <property type="protein sequence ID" value="KAB0795414.1"/>
    <property type="molecule type" value="Genomic_DNA"/>
</dbReference>
<reference evidence="1 2" key="1">
    <citation type="journal article" date="2018" name="Elife">
        <title>Firefly genomes illuminate parallel origins of bioluminescence in beetles.</title>
        <authorList>
            <person name="Fallon T.R."/>
            <person name="Lower S.E."/>
            <person name="Chang C.H."/>
            <person name="Bessho-Uehara M."/>
            <person name="Martin G.J."/>
            <person name="Bewick A.J."/>
            <person name="Behringer M."/>
            <person name="Debat H.J."/>
            <person name="Wong I."/>
            <person name="Day J.C."/>
            <person name="Suvorov A."/>
            <person name="Silva C.J."/>
            <person name="Stanger-Hall K.F."/>
            <person name="Hall D.W."/>
            <person name="Schmitz R.J."/>
            <person name="Nelson D.R."/>
            <person name="Lewis S.M."/>
            <person name="Shigenobu S."/>
            <person name="Bybee S.M."/>
            <person name="Larracuente A.M."/>
            <person name="Oba Y."/>
            <person name="Weng J.K."/>
        </authorList>
    </citation>
    <scope>NUCLEOTIDE SEQUENCE [LARGE SCALE GENOMIC DNA]</scope>
    <source>
        <strain evidence="1">1611_PpyrPB1</strain>
        <tissue evidence="1">Whole body</tissue>
    </source>
</reference>
<dbReference type="Proteomes" id="UP000327044">
    <property type="component" value="Unassembled WGS sequence"/>
</dbReference>
<organism evidence="1 2">
    <name type="scientific">Photinus pyralis</name>
    <name type="common">Common eastern firefly</name>
    <name type="synonym">Lampyris pyralis</name>
    <dbReference type="NCBI Taxonomy" id="7054"/>
    <lineage>
        <taxon>Eukaryota</taxon>
        <taxon>Metazoa</taxon>
        <taxon>Ecdysozoa</taxon>
        <taxon>Arthropoda</taxon>
        <taxon>Hexapoda</taxon>
        <taxon>Insecta</taxon>
        <taxon>Pterygota</taxon>
        <taxon>Neoptera</taxon>
        <taxon>Endopterygota</taxon>
        <taxon>Coleoptera</taxon>
        <taxon>Polyphaga</taxon>
        <taxon>Elateriformia</taxon>
        <taxon>Elateroidea</taxon>
        <taxon>Lampyridae</taxon>
        <taxon>Lampyrinae</taxon>
        <taxon>Photinus</taxon>
    </lineage>
</organism>
<dbReference type="InParanoid" id="A0A5N4ADM2"/>
<dbReference type="PANTHER" id="PTHR34153:SF2">
    <property type="entry name" value="SI:CH211-262H13.3-RELATED"/>
    <property type="match status" value="1"/>
</dbReference>
<comment type="caution">
    <text evidence="1">The sequence shown here is derived from an EMBL/GenBank/DDBJ whole genome shotgun (WGS) entry which is preliminary data.</text>
</comment>
<sequence>MWCVVFFLDDDTYEVIPNIWVCSESKELTYFPNVEGFKLYEIIKNRTIPAKEWPIYKINVLAEYADFHYAQVQCEEARCGNVISNNDESNSQQINAGKGQRVRKPNIKLSEYTSLNTDDEELGISTSFRKIDHKKSGSQTTADLKQNLTEHDASSSKDDGDATLTRFPRIDYKSGNLGGNKQTTGVAKVIAMCDDNENNIILNNMVEDISYNTKIVDNISLIVTKLEEITLKNEEFQRRMFRQQFIIQNKLADLESLIVTLSTTTDKTKETTTDEQVILEIWKLFPLANTENLNIVEQTLLDNTLFKDVARKFSLVGGDTAKEITRNILYLMLTNDFAANYSFDGAKGKLKFKSLKLYELLLASIRSNLKTENATESDILPELRQWLAQAKFRKRK</sequence>
<gene>
    <name evidence="1" type="ORF">PPYR_12253</name>
</gene>
<accession>A0A5N4ADM2</accession>
<protein>
    <submittedName>
        <fullName evidence="1">Uncharacterized protein</fullName>
    </submittedName>
</protein>
<dbReference type="AlphaFoldDB" id="A0A5N4ADM2"/>
<dbReference type="PANTHER" id="PTHR34153">
    <property type="entry name" value="SI:CH211-262H13.3-RELATED-RELATED"/>
    <property type="match status" value="1"/>
</dbReference>
<evidence type="ECO:0000313" key="1">
    <source>
        <dbReference type="EMBL" id="KAB0795414.1"/>
    </source>
</evidence>